<name>A0A3S2TPP1_9BURK</name>
<dbReference type="InterPro" id="IPR024445">
    <property type="entry name" value="Tnp_ISXO2-like"/>
</dbReference>
<protein>
    <submittedName>
        <fullName evidence="2">IS1595 family transposase</fullName>
    </submittedName>
</protein>
<dbReference type="AlphaFoldDB" id="A0A3S2TPP1"/>
<dbReference type="Pfam" id="PF12760">
    <property type="entry name" value="Zn_ribbon_IS1595"/>
    <property type="match status" value="1"/>
</dbReference>
<dbReference type="NCBIfam" id="NF033547">
    <property type="entry name" value="transpos_IS1595"/>
    <property type="match status" value="1"/>
</dbReference>
<comment type="caution">
    <text evidence="2">The sequence shown here is derived from an EMBL/GenBank/DDBJ whole genome shotgun (WGS) entry which is preliminary data.</text>
</comment>
<dbReference type="EMBL" id="SACT01000001">
    <property type="protein sequence ID" value="RVT53823.1"/>
    <property type="molecule type" value="Genomic_DNA"/>
</dbReference>
<sequence>MPMNRVQFQPGLSMREFLSLYGTDELCEAALIARRWPRGFECPRCGACQARTSFNRQGRRYWQCAGCQYQCSVLSGTLFEASKLPLTSWFLAMQLLTQSKNNVSCLELKRHLGVSYRSAWLLKHKILEGMRLAEADRQLTGRVEIDDAYLGGERSGGKAGRGSENKIPFVAAVQTTEDGLAHLVCLSPRRFTNKAMEDFLARHTALPLTVVSDGLNCFLVATSAGAVHDREITGGGKASVLNEKFKAVNTIIGNVKTALTGTYHAVKFAKYAYRYLAEVQFRFNRRYDMRAILGSLLSALVHAPRRPERGIRVAELRR</sequence>
<reference evidence="2 3" key="1">
    <citation type="submission" date="2019-01" db="EMBL/GenBank/DDBJ databases">
        <authorList>
            <person name="Chen W.-M."/>
        </authorList>
    </citation>
    <scope>NUCLEOTIDE SEQUENCE [LARGE SCALE GENOMIC DNA]</scope>
    <source>
        <strain evidence="2 3">ICH-3</strain>
    </source>
</reference>
<keyword evidence="3" id="KW-1185">Reference proteome</keyword>
<proteinExistence type="predicted"/>
<evidence type="ECO:0000313" key="3">
    <source>
        <dbReference type="Proteomes" id="UP000288178"/>
    </source>
</evidence>
<accession>A0A3S2TPP1</accession>
<dbReference type="Proteomes" id="UP000288178">
    <property type="component" value="Unassembled WGS sequence"/>
</dbReference>
<dbReference type="RefSeq" id="WP_128195373.1">
    <property type="nucleotide sequence ID" value="NZ_SACT01000001.1"/>
</dbReference>
<organism evidence="2 3">
    <name type="scientific">Rubrivivax albus</name>
    <dbReference type="NCBI Taxonomy" id="2499835"/>
    <lineage>
        <taxon>Bacteria</taxon>
        <taxon>Pseudomonadati</taxon>
        <taxon>Pseudomonadota</taxon>
        <taxon>Betaproteobacteria</taxon>
        <taxon>Burkholderiales</taxon>
        <taxon>Sphaerotilaceae</taxon>
        <taxon>Rubrivivax</taxon>
    </lineage>
</organism>
<evidence type="ECO:0000259" key="1">
    <source>
        <dbReference type="SMART" id="SM01126"/>
    </source>
</evidence>
<feature type="domain" description="ISXO2-like transposase" evidence="1">
    <location>
        <begin position="138"/>
        <end position="284"/>
    </location>
</feature>
<gene>
    <name evidence="2" type="ORF">ENE75_02755</name>
</gene>
<dbReference type="InterPro" id="IPR024442">
    <property type="entry name" value="Transposase_Zn_ribbon"/>
</dbReference>
<dbReference type="Pfam" id="PF12762">
    <property type="entry name" value="DDE_Tnp_IS1595"/>
    <property type="match status" value="1"/>
</dbReference>
<dbReference type="SMART" id="SM01126">
    <property type="entry name" value="DDE_Tnp_IS1595"/>
    <property type="match status" value="1"/>
</dbReference>
<evidence type="ECO:0000313" key="2">
    <source>
        <dbReference type="EMBL" id="RVT53823.1"/>
    </source>
</evidence>
<dbReference type="OrthoDB" id="5365332at2"/>